<evidence type="ECO:0000256" key="8">
    <source>
        <dbReference type="ARBA" id="ARBA00040656"/>
    </source>
</evidence>
<dbReference type="HOGENOM" id="CLU_025895_2_2_1"/>
<evidence type="ECO:0000256" key="2">
    <source>
        <dbReference type="ARBA" id="ARBA00022574"/>
    </source>
</evidence>
<keyword evidence="4" id="KW-0072">Autophagy</keyword>
<proteinExistence type="inferred from homology"/>
<dbReference type="Proteomes" id="UP000030746">
    <property type="component" value="Unassembled WGS sequence"/>
</dbReference>
<name>V3ZIP6_LOTGI</name>
<dbReference type="GO" id="GO:0005764">
    <property type="term" value="C:lysosome"/>
    <property type="evidence" value="ECO:0007669"/>
    <property type="project" value="UniProtKB-SubCell"/>
</dbReference>
<dbReference type="OMA" id="GGPQCMC"/>
<keyword evidence="6" id="KW-0458">Lysosome</keyword>
<dbReference type="RefSeq" id="XP_009065229.1">
    <property type="nucleotide sequence ID" value="XM_009066981.1"/>
</dbReference>
<evidence type="ECO:0000256" key="9">
    <source>
        <dbReference type="ARBA" id="ARBA00041573"/>
    </source>
</evidence>
<evidence type="ECO:0000313" key="11">
    <source>
        <dbReference type="Proteomes" id="UP000030746"/>
    </source>
</evidence>
<organism evidence="10 11">
    <name type="scientific">Lottia gigantea</name>
    <name type="common">Giant owl limpet</name>
    <dbReference type="NCBI Taxonomy" id="225164"/>
    <lineage>
        <taxon>Eukaryota</taxon>
        <taxon>Metazoa</taxon>
        <taxon>Spiralia</taxon>
        <taxon>Lophotrochozoa</taxon>
        <taxon>Mollusca</taxon>
        <taxon>Gastropoda</taxon>
        <taxon>Patellogastropoda</taxon>
        <taxon>Lottioidea</taxon>
        <taxon>Lottiidae</taxon>
        <taxon>Lottia</taxon>
    </lineage>
</organism>
<keyword evidence="3" id="KW-0677">Repeat</keyword>
<dbReference type="PANTHER" id="PTHR11227">
    <property type="entry name" value="WD-REPEAT PROTEIN INTERACTING WITH PHOSPHOINOSIDES WIPI -RELATED"/>
    <property type="match status" value="1"/>
</dbReference>
<accession>V3ZIP6</accession>
<dbReference type="SUPFAM" id="SSF50978">
    <property type="entry name" value="WD40 repeat-like"/>
    <property type="match status" value="1"/>
</dbReference>
<reference evidence="10 11" key="1">
    <citation type="journal article" date="2013" name="Nature">
        <title>Insights into bilaterian evolution from three spiralian genomes.</title>
        <authorList>
            <person name="Simakov O."/>
            <person name="Marletaz F."/>
            <person name="Cho S.J."/>
            <person name="Edsinger-Gonzales E."/>
            <person name="Havlak P."/>
            <person name="Hellsten U."/>
            <person name="Kuo D.H."/>
            <person name="Larsson T."/>
            <person name="Lv J."/>
            <person name="Arendt D."/>
            <person name="Savage R."/>
            <person name="Osoegawa K."/>
            <person name="de Jong P."/>
            <person name="Grimwood J."/>
            <person name="Chapman J.A."/>
            <person name="Shapiro H."/>
            <person name="Aerts A."/>
            <person name="Otillar R.P."/>
            <person name="Terry A.Y."/>
            <person name="Boore J.L."/>
            <person name="Grigoriev I.V."/>
            <person name="Lindberg D.R."/>
            <person name="Seaver E.C."/>
            <person name="Weisblat D.A."/>
            <person name="Putnam N.H."/>
            <person name="Rokhsar D.S."/>
        </authorList>
    </citation>
    <scope>NUCLEOTIDE SEQUENCE [LARGE SCALE GENOMIC DNA]</scope>
</reference>
<dbReference type="InterPro" id="IPR001680">
    <property type="entry name" value="WD40_rpt"/>
</dbReference>
<dbReference type="AlphaFoldDB" id="V3ZIP6"/>
<dbReference type="SMART" id="SM00320">
    <property type="entry name" value="WD40"/>
    <property type="match status" value="3"/>
</dbReference>
<dbReference type="EMBL" id="KB203566">
    <property type="protein sequence ID" value="ESO84102.1"/>
    <property type="molecule type" value="Genomic_DNA"/>
</dbReference>
<keyword evidence="5" id="KW-0446">Lipid-binding</keyword>
<evidence type="ECO:0000256" key="6">
    <source>
        <dbReference type="ARBA" id="ARBA00023228"/>
    </source>
</evidence>
<evidence type="ECO:0000256" key="1">
    <source>
        <dbReference type="ARBA" id="ARBA00004371"/>
    </source>
</evidence>
<dbReference type="Gene3D" id="2.130.10.10">
    <property type="entry name" value="YVTN repeat-like/Quinoprotein amine dehydrogenase"/>
    <property type="match status" value="1"/>
</dbReference>
<dbReference type="InterPro" id="IPR015943">
    <property type="entry name" value="WD40/YVTN_repeat-like_dom_sf"/>
</dbReference>
<comment type="subcellular location">
    <subcellularLocation>
        <location evidence="1">Lysosome</location>
    </subcellularLocation>
</comment>
<evidence type="ECO:0000256" key="3">
    <source>
        <dbReference type="ARBA" id="ARBA00022737"/>
    </source>
</evidence>
<dbReference type="Pfam" id="PF21032">
    <property type="entry name" value="PROPPIN"/>
    <property type="match status" value="1"/>
</dbReference>
<protein>
    <recommendedName>
        <fullName evidence="8">WD repeat domain phosphoinositide-interacting protein 3</fullName>
    </recommendedName>
    <alternativeName>
        <fullName evidence="9">WD repeat-containing protein 45B</fullName>
    </alternativeName>
</protein>
<dbReference type="GeneID" id="20245874"/>
<keyword evidence="2" id="KW-0853">WD repeat</keyword>
<dbReference type="KEGG" id="lgi:LOTGIDRAFT_205870"/>
<sequence length="344" mass="38211">MNLSPSNSYGNGLLFAGWNQDQGCFACGMETGFRVYNADPLKEKERQDFADGGINQIEMLFRCNYLALVGGGKNPKYPPNKVMVWDDLKKKHVIELEFSSDVCSVRLRRDRIVVALDTMIKVYTFTQNPQQLHVFETGQNPKGLCVMCPNSSNSFLSYPGRKPGHVQVVDLADTEKSPLDIPAHEAPLSCMAMNLQGTRLATASEKGTLIRVFDTCTGTQLHELRRGANSANIYCINFSHDSSLLCVSSDHGTVHIFSTEDPKKNKQSSLASASFLPKYFSSKWSFSKFQVPGGSQCICAFGSEPNSVIVVCADGSYYKFLFNQKGECTRDVYAQFLEMTDDRS</sequence>
<dbReference type="CTD" id="20245874"/>
<dbReference type="GO" id="GO:0006914">
    <property type="term" value="P:autophagy"/>
    <property type="evidence" value="ECO:0007669"/>
    <property type="project" value="UniProtKB-KW"/>
</dbReference>
<evidence type="ECO:0000256" key="4">
    <source>
        <dbReference type="ARBA" id="ARBA00023006"/>
    </source>
</evidence>
<evidence type="ECO:0000313" key="10">
    <source>
        <dbReference type="EMBL" id="ESO84102.1"/>
    </source>
</evidence>
<comment type="similarity">
    <text evidence="7">Belongs to the WD repeat PROPPIN family.</text>
</comment>
<gene>
    <name evidence="10" type="ORF">LOTGIDRAFT_205870</name>
</gene>
<dbReference type="InterPro" id="IPR048720">
    <property type="entry name" value="PROPPIN"/>
</dbReference>
<dbReference type="InterPro" id="IPR036322">
    <property type="entry name" value="WD40_repeat_dom_sf"/>
</dbReference>
<keyword evidence="11" id="KW-1185">Reference proteome</keyword>
<evidence type="ECO:0000256" key="5">
    <source>
        <dbReference type="ARBA" id="ARBA00023121"/>
    </source>
</evidence>
<dbReference type="GO" id="GO:0008289">
    <property type="term" value="F:lipid binding"/>
    <property type="evidence" value="ECO:0007669"/>
    <property type="project" value="UniProtKB-KW"/>
</dbReference>
<dbReference type="OrthoDB" id="1667587at2759"/>
<dbReference type="FunFam" id="2.130.10.10:FF:000083">
    <property type="entry name" value="WD repeat domain phosphoinositide-interacting protein 3"/>
    <property type="match status" value="1"/>
</dbReference>
<evidence type="ECO:0000256" key="7">
    <source>
        <dbReference type="ARBA" id="ARBA00025740"/>
    </source>
</evidence>
<dbReference type="STRING" id="225164.V3ZIP6"/>